<organism evidence="2 3">
    <name type="scientific">Micrococcoides hystricis</name>
    <dbReference type="NCBI Taxonomy" id="1572761"/>
    <lineage>
        <taxon>Bacteria</taxon>
        <taxon>Bacillati</taxon>
        <taxon>Actinomycetota</taxon>
        <taxon>Actinomycetes</taxon>
        <taxon>Micrococcales</taxon>
        <taxon>Micrococcaceae</taxon>
        <taxon>Micrococcoides</taxon>
    </lineage>
</organism>
<dbReference type="Pfam" id="PF18096">
    <property type="entry name" value="Thump_like"/>
    <property type="match status" value="1"/>
</dbReference>
<proteinExistence type="predicted"/>
<keyword evidence="3" id="KW-1185">Reference proteome</keyword>
<dbReference type="CDD" id="cd02440">
    <property type="entry name" value="AdoMet_MTases"/>
    <property type="match status" value="1"/>
</dbReference>
<name>A0ABV6PBF0_9MICC</name>
<gene>
    <name evidence="2" type="ORF">ACFFFR_05910</name>
</gene>
<dbReference type="RefSeq" id="WP_377458682.1">
    <property type="nucleotide sequence ID" value="NZ_JBHLUB010000027.1"/>
</dbReference>
<evidence type="ECO:0000259" key="1">
    <source>
        <dbReference type="Pfam" id="PF18096"/>
    </source>
</evidence>
<evidence type="ECO:0000313" key="2">
    <source>
        <dbReference type="EMBL" id="MFC0581916.1"/>
    </source>
</evidence>
<dbReference type="EMBL" id="JBHLUB010000027">
    <property type="protein sequence ID" value="MFC0581916.1"/>
    <property type="molecule type" value="Genomic_DNA"/>
</dbReference>
<protein>
    <submittedName>
        <fullName evidence="2">SAM-dependent methyltransferase</fullName>
    </submittedName>
</protein>
<keyword evidence="2" id="KW-0808">Transferase</keyword>
<accession>A0ABV6PBF0</accession>
<dbReference type="Proteomes" id="UP001589862">
    <property type="component" value="Unassembled WGS sequence"/>
</dbReference>
<evidence type="ECO:0000313" key="3">
    <source>
        <dbReference type="Proteomes" id="UP001589862"/>
    </source>
</evidence>
<reference evidence="2 3" key="1">
    <citation type="submission" date="2024-09" db="EMBL/GenBank/DDBJ databases">
        <authorList>
            <person name="Sun Q."/>
            <person name="Mori K."/>
        </authorList>
    </citation>
    <scope>NUCLEOTIDE SEQUENCE [LARGE SCALE GENOMIC DNA]</scope>
    <source>
        <strain evidence="2 3">NCAIM B.02604</strain>
    </source>
</reference>
<dbReference type="GO" id="GO:0032259">
    <property type="term" value="P:methylation"/>
    <property type="evidence" value="ECO:0007669"/>
    <property type="project" value="UniProtKB-KW"/>
</dbReference>
<dbReference type="Gene3D" id="3.40.50.150">
    <property type="entry name" value="Vaccinia Virus protein VP39"/>
    <property type="match status" value="1"/>
</dbReference>
<dbReference type="InterPro" id="IPR029063">
    <property type="entry name" value="SAM-dependent_MTases_sf"/>
</dbReference>
<dbReference type="InterPro" id="IPR041497">
    <property type="entry name" value="Thump-like"/>
</dbReference>
<dbReference type="SUPFAM" id="SSF53335">
    <property type="entry name" value="S-adenosyl-L-methionine-dependent methyltransferases"/>
    <property type="match status" value="1"/>
</dbReference>
<feature type="domain" description="THUMP-like" evidence="1">
    <location>
        <begin position="348"/>
        <end position="425"/>
    </location>
</feature>
<dbReference type="GO" id="GO:0008168">
    <property type="term" value="F:methyltransferase activity"/>
    <property type="evidence" value="ECO:0007669"/>
    <property type="project" value="UniProtKB-KW"/>
</dbReference>
<sequence length="434" mass="46465">MSAPSQAQRSLTPLLTPEGWELVNSLPAYDSADSDRLNRQLRAAGHSPELVAAALTQQQLRAQAHSKFGEFAQRMLLTRHGLEQATRLPVAAHHAQRFVHVGVQRVIDVGCGIGADTMANAALGTETVGVEIDEAVAAAATVNLMPFPNATVVHASAEDYLASADLASAGLWFDPARRQVHAAGGAAKVFDPAEYTPSLDLIGSLVDAGHPVGVKLAPAMPHDALPRSVHERGEIQYVSHNGDLVEVVLWFNELARPGIRRSALVLQDDAAPTEFTSSVPLPQAGVPAVRGRAGLDSLLAGGYVYEPDPALIRARLLDVAVEQVDGFLFDEHIAYFGAPNLHAGPGFTAYRLEEIRPYNVKKLRAWVKESGIGSLTIKKRGMDVTPEELRNLLLGKLSKAEKEAGRHQHLILTRVGQERLALVVSPATTDSAAS</sequence>
<keyword evidence="2" id="KW-0489">Methyltransferase</keyword>
<comment type="caution">
    <text evidence="2">The sequence shown here is derived from an EMBL/GenBank/DDBJ whole genome shotgun (WGS) entry which is preliminary data.</text>
</comment>